<reference evidence="1 2" key="1">
    <citation type="submission" date="2020-04" db="EMBL/GenBank/DDBJ databases">
        <title>The Whole Genome Analysis of High salt-tolerant Sphingobium yanoikuyae YC-XJ2 with Aryl organophosphorus flame retardants (aryl-OPFRs)-degrading capacity and characteristics of Related phosphotriesterase.</title>
        <authorList>
            <person name="Li X."/>
        </authorList>
    </citation>
    <scope>NUCLEOTIDE SEQUENCE [LARGE SCALE GENOMIC DNA]</scope>
    <source>
        <strain evidence="1 2">YC-XJ2</strain>
        <plasmid evidence="2">p-a-sy</plasmid>
    </source>
</reference>
<organism evidence="1 2">
    <name type="scientific">Sphingobium yanoikuyae</name>
    <name type="common">Sphingomonas yanoikuyae</name>
    <dbReference type="NCBI Taxonomy" id="13690"/>
    <lineage>
        <taxon>Bacteria</taxon>
        <taxon>Pseudomonadati</taxon>
        <taxon>Pseudomonadota</taxon>
        <taxon>Alphaproteobacteria</taxon>
        <taxon>Sphingomonadales</taxon>
        <taxon>Sphingomonadaceae</taxon>
        <taxon>Sphingobium</taxon>
    </lineage>
</organism>
<name>A0A6M4GF54_SPHYA</name>
<sequence length="52" mass="5781">MLSLIADLGHYKQIVLVIRVYPGLDSRKATHIFEGKLRGMNGDALHGGNQFE</sequence>
<evidence type="ECO:0000313" key="2">
    <source>
        <dbReference type="Proteomes" id="UP000502611"/>
    </source>
</evidence>
<dbReference type="Proteomes" id="UP000502611">
    <property type="component" value="Plasmid p-A-Sy"/>
</dbReference>
<dbReference type="EMBL" id="CP053022">
    <property type="protein sequence ID" value="QJR05606.1"/>
    <property type="molecule type" value="Genomic_DNA"/>
</dbReference>
<geneLocation type="plasmid" evidence="2">
    <name>p-a-sy</name>
</geneLocation>
<keyword evidence="1" id="KW-0614">Plasmid</keyword>
<accession>A0A6M4GF54</accession>
<dbReference type="RefSeq" id="WP_169863444.1">
    <property type="nucleotide sequence ID" value="NZ_CP053022.1"/>
</dbReference>
<proteinExistence type="predicted"/>
<protein>
    <submittedName>
        <fullName evidence="1">Uncharacterized protein</fullName>
    </submittedName>
</protein>
<evidence type="ECO:0000313" key="1">
    <source>
        <dbReference type="EMBL" id="QJR05606.1"/>
    </source>
</evidence>
<dbReference type="AlphaFoldDB" id="A0A6M4GF54"/>
<gene>
    <name evidence="1" type="ORF">HH800_26050</name>
</gene>